<dbReference type="HOGENOM" id="CLU_2868814_0_0_1"/>
<keyword evidence="2" id="KW-1185">Reference proteome</keyword>
<dbReference type="RefSeq" id="XP_013272762.1">
    <property type="nucleotide sequence ID" value="XM_013417308.1"/>
</dbReference>
<evidence type="ECO:0000313" key="1">
    <source>
        <dbReference type="EMBL" id="KIX05626.1"/>
    </source>
</evidence>
<dbReference type="EMBL" id="KN847477">
    <property type="protein sequence ID" value="KIX05626.1"/>
    <property type="molecule type" value="Genomic_DNA"/>
</dbReference>
<evidence type="ECO:0000313" key="2">
    <source>
        <dbReference type="Proteomes" id="UP000053617"/>
    </source>
</evidence>
<name>A0A0D2IR37_9EURO</name>
<gene>
    <name evidence="1" type="ORF">Z518_03598</name>
</gene>
<dbReference type="Proteomes" id="UP000053617">
    <property type="component" value="Unassembled WGS sequence"/>
</dbReference>
<protein>
    <submittedName>
        <fullName evidence="1">Uncharacterized protein</fullName>
    </submittedName>
</protein>
<proteinExistence type="predicted"/>
<organism evidence="1 2">
    <name type="scientific">Rhinocladiella mackenziei CBS 650.93</name>
    <dbReference type="NCBI Taxonomy" id="1442369"/>
    <lineage>
        <taxon>Eukaryota</taxon>
        <taxon>Fungi</taxon>
        <taxon>Dikarya</taxon>
        <taxon>Ascomycota</taxon>
        <taxon>Pezizomycotina</taxon>
        <taxon>Eurotiomycetes</taxon>
        <taxon>Chaetothyriomycetidae</taxon>
        <taxon>Chaetothyriales</taxon>
        <taxon>Herpotrichiellaceae</taxon>
        <taxon>Rhinocladiella</taxon>
    </lineage>
</organism>
<accession>A0A0D2IR37</accession>
<reference evidence="1 2" key="1">
    <citation type="submission" date="2015-01" db="EMBL/GenBank/DDBJ databases">
        <title>The Genome Sequence of Rhinocladiella mackenzie CBS 650.93.</title>
        <authorList>
            <consortium name="The Broad Institute Genomics Platform"/>
            <person name="Cuomo C."/>
            <person name="de Hoog S."/>
            <person name="Gorbushina A."/>
            <person name="Stielow B."/>
            <person name="Teixiera M."/>
            <person name="Abouelleil A."/>
            <person name="Chapman S.B."/>
            <person name="Priest M."/>
            <person name="Young S.K."/>
            <person name="Wortman J."/>
            <person name="Nusbaum C."/>
            <person name="Birren B."/>
        </authorList>
    </citation>
    <scope>NUCLEOTIDE SEQUENCE [LARGE SCALE GENOMIC DNA]</scope>
    <source>
        <strain evidence="1 2">CBS 650.93</strain>
    </source>
</reference>
<dbReference type="AlphaFoldDB" id="A0A0D2IR37"/>
<dbReference type="GeneID" id="25291669"/>
<sequence>MTARFKAPGIDPYVGTYVLIFDFNESQTEITKFIEFIDTGTTQEIVKKVNEGRARLGWGPLEAP</sequence>